<protein>
    <recommendedName>
        <fullName evidence="2">DUF5777 domain-containing protein</fullName>
    </recommendedName>
</protein>
<proteinExistence type="predicted"/>
<feature type="signal peptide" evidence="1">
    <location>
        <begin position="1"/>
        <end position="19"/>
    </location>
</feature>
<dbReference type="RefSeq" id="WP_169660604.1">
    <property type="nucleotide sequence ID" value="NZ_JABANE010000158.1"/>
</dbReference>
<keyword evidence="4" id="KW-1185">Reference proteome</keyword>
<dbReference type="SUPFAM" id="SSF56935">
    <property type="entry name" value="Porins"/>
    <property type="match status" value="1"/>
</dbReference>
<reference evidence="3 4" key="1">
    <citation type="submission" date="2020-04" db="EMBL/GenBank/DDBJ databases">
        <title>Flammeovirga sp. SR4, a novel species isolated from seawater.</title>
        <authorList>
            <person name="Wang X."/>
        </authorList>
    </citation>
    <scope>NUCLEOTIDE SEQUENCE [LARGE SCALE GENOMIC DNA]</scope>
    <source>
        <strain evidence="3 4">ATCC 23126</strain>
    </source>
</reference>
<keyword evidence="1" id="KW-0732">Signal</keyword>
<gene>
    <name evidence="3" type="ORF">HHU12_30910</name>
</gene>
<feature type="chain" id="PRO_5031541159" description="DUF5777 domain-containing protein" evidence="1">
    <location>
        <begin position="20"/>
        <end position="296"/>
    </location>
</feature>
<dbReference type="AlphaFoldDB" id="A0A7X9S1F8"/>
<dbReference type="Proteomes" id="UP000576082">
    <property type="component" value="Unassembled WGS sequence"/>
</dbReference>
<dbReference type="EMBL" id="JABANE010000158">
    <property type="protein sequence ID" value="NME72412.1"/>
    <property type="molecule type" value="Genomic_DNA"/>
</dbReference>
<organism evidence="3 4">
    <name type="scientific">Flammeovirga aprica JL-4</name>
    <dbReference type="NCBI Taxonomy" id="694437"/>
    <lineage>
        <taxon>Bacteria</taxon>
        <taxon>Pseudomonadati</taxon>
        <taxon>Bacteroidota</taxon>
        <taxon>Cytophagia</taxon>
        <taxon>Cytophagales</taxon>
        <taxon>Flammeovirgaceae</taxon>
        <taxon>Flammeovirga</taxon>
    </lineage>
</organism>
<accession>A0A7X9S1F8</accession>
<dbReference type="Pfam" id="PF19089">
    <property type="entry name" value="DUF5777"/>
    <property type="match status" value="1"/>
</dbReference>
<dbReference type="InterPro" id="IPR045916">
    <property type="entry name" value="DUF5777"/>
</dbReference>
<feature type="domain" description="DUF5777" evidence="2">
    <location>
        <begin position="42"/>
        <end position="283"/>
    </location>
</feature>
<evidence type="ECO:0000313" key="4">
    <source>
        <dbReference type="Proteomes" id="UP000576082"/>
    </source>
</evidence>
<comment type="caution">
    <text evidence="3">The sequence shown here is derived from an EMBL/GenBank/DDBJ whole genome shotgun (WGS) entry which is preliminary data.</text>
</comment>
<name>A0A7X9S1F8_9BACT</name>
<evidence type="ECO:0000313" key="3">
    <source>
        <dbReference type="EMBL" id="NME72412.1"/>
    </source>
</evidence>
<evidence type="ECO:0000259" key="2">
    <source>
        <dbReference type="Pfam" id="PF19089"/>
    </source>
</evidence>
<evidence type="ECO:0000256" key="1">
    <source>
        <dbReference type="SAM" id="SignalP"/>
    </source>
</evidence>
<sequence>MKTTYLFAIFLLISSFSFGQDDLLDVLEEETTTEPTYTYATFKGSRLINGHTIETRGKNELEFLISHRFGPVSGGGYELFGLDQANIRLGLSYGINDRLTVGLGRSSFEKTYDGYLKYRLLRQASGGKNTPLSITLFGSATYITLRDPIYETASNRMAYTTQALIARKFSPVFSLQLMPTYIHFNLTTTTQLDSDIFALGIGGRYKFTRRVSINLEYYPRLNATSKIYYDAFAVGFDIETGGHVFQIHVTNSRPMIEKGFIAETTEDFFAGDMRIGFNISRSFVFGKKYRKKQQWD</sequence>